<proteinExistence type="predicted"/>
<dbReference type="EMBL" id="GISG01165700">
    <property type="protein sequence ID" value="MBA4650569.1"/>
    <property type="molecule type" value="Transcribed_RNA"/>
</dbReference>
<reference evidence="2" key="1">
    <citation type="journal article" date="2013" name="J. Plant Res.">
        <title>Effect of fungi and light on seed germination of three Opuntia species from semiarid lands of central Mexico.</title>
        <authorList>
            <person name="Delgado-Sanchez P."/>
            <person name="Jimenez-Bremont J.F."/>
            <person name="Guerrero-Gonzalez Mde L."/>
            <person name="Flores J."/>
        </authorList>
    </citation>
    <scope>NUCLEOTIDE SEQUENCE</scope>
    <source>
        <tissue evidence="2">Cladode</tissue>
    </source>
</reference>
<keyword evidence="1" id="KW-0732">Signal</keyword>
<feature type="chain" id="PRO_5036398483" description="Cation/H+ exchanger domain-containing protein" evidence="1">
    <location>
        <begin position="21"/>
        <end position="106"/>
    </location>
</feature>
<evidence type="ECO:0000313" key="2">
    <source>
        <dbReference type="EMBL" id="MBA4650568.1"/>
    </source>
</evidence>
<name>A0A7C9DZM2_OPUST</name>
<dbReference type="AlphaFoldDB" id="A0A7C9DZM2"/>
<dbReference type="EMBL" id="GISG01165699">
    <property type="protein sequence ID" value="MBA4650568.1"/>
    <property type="molecule type" value="Transcribed_RNA"/>
</dbReference>
<feature type="signal peptide" evidence="1">
    <location>
        <begin position="1"/>
        <end position="20"/>
    </location>
</feature>
<evidence type="ECO:0008006" key="3">
    <source>
        <dbReference type="Google" id="ProtNLM"/>
    </source>
</evidence>
<protein>
    <recommendedName>
        <fullName evidence="3">Cation/H+ exchanger domain-containing protein</fullName>
    </recommendedName>
</protein>
<sequence>MGGFAEILVVILFFLTLTEHWSSDDLGQVSLRAFTRVFGGGVLASDAAVLLASSIISLFSHGFAAIHLSNQLQLFLSISKLLNEGAEMLVLASELGVDLNCFWVRA</sequence>
<organism evidence="2">
    <name type="scientific">Opuntia streptacantha</name>
    <name type="common">Prickly pear cactus</name>
    <name type="synonym">Opuntia cardona</name>
    <dbReference type="NCBI Taxonomy" id="393608"/>
    <lineage>
        <taxon>Eukaryota</taxon>
        <taxon>Viridiplantae</taxon>
        <taxon>Streptophyta</taxon>
        <taxon>Embryophyta</taxon>
        <taxon>Tracheophyta</taxon>
        <taxon>Spermatophyta</taxon>
        <taxon>Magnoliopsida</taxon>
        <taxon>eudicotyledons</taxon>
        <taxon>Gunneridae</taxon>
        <taxon>Pentapetalae</taxon>
        <taxon>Caryophyllales</taxon>
        <taxon>Cactineae</taxon>
        <taxon>Cactaceae</taxon>
        <taxon>Opuntioideae</taxon>
        <taxon>Opuntia</taxon>
    </lineage>
</organism>
<accession>A0A7C9DZM2</accession>
<evidence type="ECO:0000256" key="1">
    <source>
        <dbReference type="SAM" id="SignalP"/>
    </source>
</evidence>
<reference evidence="2" key="2">
    <citation type="submission" date="2020-07" db="EMBL/GenBank/DDBJ databases">
        <authorList>
            <person name="Vera ALvarez R."/>
            <person name="Arias-Moreno D.M."/>
            <person name="Jimenez-Jacinto V."/>
            <person name="Jimenez-Bremont J.F."/>
            <person name="Swaminathan K."/>
            <person name="Moose S.P."/>
            <person name="Guerrero-Gonzalez M.L."/>
            <person name="Marino-Ramirez L."/>
            <person name="Landsman D."/>
            <person name="Rodriguez-Kessler M."/>
            <person name="Delgado-Sanchez P."/>
        </authorList>
    </citation>
    <scope>NUCLEOTIDE SEQUENCE</scope>
    <source>
        <tissue evidence="2">Cladode</tissue>
    </source>
</reference>